<dbReference type="Pfam" id="PF01106">
    <property type="entry name" value="NifU"/>
    <property type="match status" value="1"/>
</dbReference>
<dbReference type="EMBL" id="AEAH01001264">
    <property type="protein sequence ID" value="EGH32587.1"/>
    <property type="molecule type" value="Genomic_DNA"/>
</dbReference>
<comment type="caution">
    <text evidence="2">The sequence shown here is derived from an EMBL/GenBank/DDBJ whole genome shotgun (WGS) entry which is preliminary data.</text>
</comment>
<reference evidence="2 3" key="1">
    <citation type="journal article" date="2011" name="PLoS Pathog.">
        <title>Dynamic evolution of pathogenicity revealed by sequencing and comparative genomics of 19 Pseudomonas syringae isolates.</title>
        <authorList>
            <person name="Baltrus D.A."/>
            <person name="Nishimura M.T."/>
            <person name="Romanchuk A."/>
            <person name="Chang J.H."/>
            <person name="Mukhtar M.S."/>
            <person name="Cherkis K."/>
            <person name="Roach J."/>
            <person name="Grant S.R."/>
            <person name="Jones C.D."/>
            <person name="Dangl J.L."/>
        </authorList>
    </citation>
    <scope>NUCLEOTIDE SEQUENCE [LARGE SCALE GENOMIC DNA]</scope>
    <source>
        <strain evidence="3">M301072PT</strain>
    </source>
</reference>
<dbReference type="GO" id="GO:0051536">
    <property type="term" value="F:iron-sulfur cluster binding"/>
    <property type="evidence" value="ECO:0007669"/>
    <property type="project" value="InterPro"/>
</dbReference>
<proteinExistence type="predicted"/>
<dbReference type="GO" id="GO:0005506">
    <property type="term" value="F:iron ion binding"/>
    <property type="evidence" value="ECO:0007669"/>
    <property type="project" value="InterPro"/>
</dbReference>
<dbReference type="Gene3D" id="3.30.300.130">
    <property type="entry name" value="Fe-S cluster assembly (FSCA)"/>
    <property type="match status" value="1"/>
</dbReference>
<dbReference type="AlphaFoldDB" id="F3FQU5"/>
<name>F3FQU5_PSESX</name>
<evidence type="ECO:0000313" key="3">
    <source>
        <dbReference type="Proteomes" id="UP000004471"/>
    </source>
</evidence>
<dbReference type="PANTHER" id="PTHR11178">
    <property type="entry name" value="IRON-SULFUR CLUSTER SCAFFOLD PROTEIN NFU-RELATED"/>
    <property type="match status" value="1"/>
</dbReference>
<dbReference type="GO" id="GO:0016226">
    <property type="term" value="P:iron-sulfur cluster assembly"/>
    <property type="evidence" value="ECO:0007669"/>
    <property type="project" value="InterPro"/>
</dbReference>
<feature type="domain" description="NIF system FeS cluster assembly NifU C-terminal" evidence="1">
    <location>
        <begin position="1"/>
        <end position="57"/>
    </location>
</feature>
<protein>
    <submittedName>
        <fullName evidence="2">YhgI protein</fullName>
    </submittedName>
</protein>
<evidence type="ECO:0000313" key="2">
    <source>
        <dbReference type="EMBL" id="EGH32587.1"/>
    </source>
</evidence>
<organism evidence="2 3">
    <name type="scientific">Pseudomonas syringae pv. japonica str. M301072</name>
    <dbReference type="NCBI Taxonomy" id="629262"/>
    <lineage>
        <taxon>Bacteria</taxon>
        <taxon>Pseudomonadati</taxon>
        <taxon>Pseudomonadota</taxon>
        <taxon>Gammaproteobacteria</taxon>
        <taxon>Pseudomonadales</taxon>
        <taxon>Pseudomonadaceae</taxon>
        <taxon>Pseudomonas</taxon>
        <taxon>Pseudomonas syringae</taxon>
    </lineage>
</organism>
<dbReference type="PANTHER" id="PTHR11178:SF51">
    <property type="entry name" value="FE_S BIOGENESIS PROTEIN NFUA"/>
    <property type="match status" value="1"/>
</dbReference>
<dbReference type="InterPro" id="IPR001075">
    <property type="entry name" value="NIF_FeS_clus_asmbl_NifU_C"/>
</dbReference>
<evidence type="ECO:0000259" key="1">
    <source>
        <dbReference type="Pfam" id="PF01106"/>
    </source>
</evidence>
<dbReference type="InterPro" id="IPR034904">
    <property type="entry name" value="FSCA_dom_sf"/>
</dbReference>
<dbReference type="SUPFAM" id="SSF117916">
    <property type="entry name" value="Fe-S cluster assembly (FSCA) domain-like"/>
    <property type="match status" value="1"/>
</dbReference>
<dbReference type="PATRIC" id="fig|629262.5.peg.4655"/>
<dbReference type="Proteomes" id="UP000004471">
    <property type="component" value="Unassembled WGS sequence"/>
</dbReference>
<accession>F3FQU5</accession>
<sequence length="71" mass="7659">ASHGGQVTLIDVVEEEAKNIAVLQFGGGCQGCGQADVTLKEGIERTLLERIPELSGVRDVTDHTQKENAYY</sequence>
<gene>
    <name evidence="2" type="ORF">PSYJA_27931</name>
</gene>
<dbReference type="HOGENOM" id="CLU_2728385_0_0_6"/>
<feature type="non-terminal residue" evidence="2">
    <location>
        <position position="1"/>
    </location>
</feature>